<sequence length="404" mass="43667">MQLIDSILTQSAAIAAVRRDIHAHPELCFEEVRTAEVVAAKLTEWGIPVHRGMGTTGVVGIVHGRDGGACGRAIGLRADMDALPMQEHNHFAHASQHAGKMHACGHDGHTAMLLAAAQHFSKHRNFDGTVYLIFQPAEEGGGGAREMIKDGLFEQFPVEAVFGMHNWPGLPVGSFAASAGPVMASSNEFHIVIRGKGSHAALPHNGIDPVPVACQMVQAFQTIISRNKKPVDAGVISVTMIHTGEATNVVPDSCEIQGTVRTFTYEVLDLIERRMQEIAEHTCAAFGASCEFQFRRNYPPTVNHPAETAFVREVLAGIVGADQVLVQEPTMGAEDFAYMLQARPGCYIFIANGEGAHREIGHGGGPCTLHNPSYDFNDDLIPLGATYWVRLAEQWLSQPRKDAA</sequence>
<dbReference type="EMBL" id="CP037867">
    <property type="protein sequence ID" value="QBM26720.1"/>
    <property type="molecule type" value="Genomic_DNA"/>
</dbReference>
<dbReference type="Gene3D" id="3.30.70.360">
    <property type="match status" value="1"/>
</dbReference>
<dbReference type="SUPFAM" id="SSF55031">
    <property type="entry name" value="Bacterial exopeptidase dimerisation domain"/>
    <property type="match status" value="1"/>
</dbReference>
<dbReference type="PANTHER" id="PTHR11014">
    <property type="entry name" value="PEPTIDASE M20 FAMILY MEMBER"/>
    <property type="match status" value="1"/>
</dbReference>
<feature type="binding site" evidence="3">
    <location>
        <position position="104"/>
    </location>
    <ligand>
        <name>Mn(2+)</name>
        <dbReference type="ChEBI" id="CHEBI:29035"/>
        <label>2</label>
    </ligand>
</feature>
<evidence type="ECO:0000313" key="5">
    <source>
        <dbReference type="EMBL" id="QBM26720.1"/>
    </source>
</evidence>
<dbReference type="GO" id="GO:0046872">
    <property type="term" value="F:metal ion binding"/>
    <property type="evidence" value="ECO:0007669"/>
    <property type="project" value="UniProtKB-KW"/>
</dbReference>
<dbReference type="NCBIfam" id="TIGR01891">
    <property type="entry name" value="amidohydrolases"/>
    <property type="match status" value="1"/>
</dbReference>
<dbReference type="InterPro" id="IPR011650">
    <property type="entry name" value="Peptidase_M20_dimer"/>
</dbReference>
<feature type="binding site" evidence="3">
    <location>
        <position position="139"/>
    </location>
    <ligand>
        <name>Mn(2+)</name>
        <dbReference type="ChEBI" id="CHEBI:29035"/>
        <label>2</label>
    </ligand>
</feature>
<dbReference type="Pfam" id="PF01546">
    <property type="entry name" value="Peptidase_M20"/>
    <property type="match status" value="1"/>
</dbReference>
<feature type="binding site" evidence="3">
    <location>
        <position position="165"/>
    </location>
    <ligand>
        <name>Mn(2+)</name>
        <dbReference type="ChEBI" id="CHEBI:29035"/>
        <label>2</label>
    </ligand>
</feature>
<keyword evidence="3" id="KW-0479">Metal-binding</keyword>
<protein>
    <submittedName>
        <fullName evidence="5">Putative hydrolase YxeP</fullName>
        <ecNumber evidence="5">3.-.-.-</ecNumber>
    </submittedName>
</protein>
<dbReference type="RefSeq" id="WP_079364368.1">
    <property type="nucleotide sequence ID" value="NZ_CP037867.1"/>
</dbReference>
<evidence type="ECO:0000313" key="6">
    <source>
        <dbReference type="Proteomes" id="UP000293912"/>
    </source>
</evidence>
<dbReference type="GO" id="GO:0016787">
    <property type="term" value="F:hydrolase activity"/>
    <property type="evidence" value="ECO:0007669"/>
    <property type="project" value="UniProtKB-KW"/>
</dbReference>
<evidence type="ECO:0000259" key="4">
    <source>
        <dbReference type="Pfam" id="PF07687"/>
    </source>
</evidence>
<dbReference type="FunFam" id="3.30.70.360:FF:000014">
    <property type="entry name" value="N-acyl-L-amino acid amidohydrolase"/>
    <property type="match status" value="1"/>
</dbReference>
<evidence type="ECO:0000256" key="2">
    <source>
        <dbReference type="ARBA" id="ARBA00022801"/>
    </source>
</evidence>
<name>A0A4P6WTQ1_HYDPS</name>
<feature type="binding site" evidence="3">
    <location>
        <position position="370"/>
    </location>
    <ligand>
        <name>Mn(2+)</name>
        <dbReference type="ChEBI" id="CHEBI:29035"/>
        <label>2</label>
    </ligand>
</feature>
<dbReference type="InterPro" id="IPR017439">
    <property type="entry name" value="Amidohydrolase"/>
</dbReference>
<dbReference type="PANTHER" id="PTHR11014:SF63">
    <property type="entry name" value="METALLOPEPTIDASE, PUTATIVE (AFU_ORTHOLOGUE AFUA_6G09600)-RELATED"/>
    <property type="match status" value="1"/>
</dbReference>
<keyword evidence="3" id="KW-0464">Manganese</keyword>
<dbReference type="PIRSF" id="PIRSF005962">
    <property type="entry name" value="Pept_M20D_amidohydro"/>
    <property type="match status" value="1"/>
</dbReference>
<feature type="domain" description="Peptidase M20 dimerisation" evidence="4">
    <location>
        <begin position="188"/>
        <end position="283"/>
    </location>
</feature>
<dbReference type="Proteomes" id="UP000293912">
    <property type="component" value="Chromosome"/>
</dbReference>
<dbReference type="AlphaFoldDB" id="A0A4P6WTQ1"/>
<evidence type="ECO:0000256" key="3">
    <source>
        <dbReference type="PIRSR" id="PIRSR005962-1"/>
    </source>
</evidence>
<feature type="binding site" evidence="3">
    <location>
        <position position="106"/>
    </location>
    <ligand>
        <name>Mn(2+)</name>
        <dbReference type="ChEBI" id="CHEBI:29035"/>
        <label>2</label>
    </ligand>
</feature>
<evidence type="ECO:0000256" key="1">
    <source>
        <dbReference type="ARBA" id="ARBA00006153"/>
    </source>
</evidence>
<proteinExistence type="inferred from homology"/>
<reference evidence="5 6" key="1">
    <citation type="submission" date="2019-03" db="EMBL/GenBank/DDBJ databases">
        <authorList>
            <person name="Sebastian G."/>
            <person name="Baumann P."/>
            <person name="Ruckert C."/>
            <person name="Kalinowski J."/>
            <person name="Nebel B."/>
            <person name="Takors R."/>
            <person name="Blombach B."/>
        </authorList>
    </citation>
    <scope>NUCLEOTIDE SEQUENCE [LARGE SCALE GENOMIC DNA]</scope>
    <source>
        <strain evidence="5 6">DSM 1084</strain>
    </source>
</reference>
<organism evidence="5 6">
    <name type="scientific">Hydrogenophaga pseudoflava</name>
    <name type="common">Pseudomonas carboxydoflava</name>
    <dbReference type="NCBI Taxonomy" id="47421"/>
    <lineage>
        <taxon>Bacteria</taxon>
        <taxon>Pseudomonadati</taxon>
        <taxon>Pseudomonadota</taxon>
        <taxon>Betaproteobacteria</taxon>
        <taxon>Burkholderiales</taxon>
        <taxon>Comamonadaceae</taxon>
        <taxon>Hydrogenophaga</taxon>
    </lineage>
</organism>
<dbReference type="InterPro" id="IPR036264">
    <property type="entry name" value="Bact_exopeptidase_dim_dom"/>
</dbReference>
<gene>
    <name evidence="5" type="primary">yxeP1</name>
    <name evidence="5" type="ORF">HPF_03435</name>
</gene>
<dbReference type="InterPro" id="IPR002933">
    <property type="entry name" value="Peptidase_M20"/>
</dbReference>
<dbReference type="EC" id="3.-.-.-" evidence="5"/>
<keyword evidence="6" id="KW-1185">Reference proteome</keyword>
<dbReference type="CDD" id="cd05666">
    <property type="entry name" value="M20_Acy1-like"/>
    <property type="match status" value="1"/>
</dbReference>
<keyword evidence="2 5" id="KW-0378">Hydrolase</keyword>
<dbReference type="Pfam" id="PF07687">
    <property type="entry name" value="M20_dimer"/>
    <property type="match status" value="1"/>
</dbReference>
<dbReference type="KEGG" id="hpse:HPF_03435"/>
<comment type="similarity">
    <text evidence="1">Belongs to the peptidase M20 family.</text>
</comment>
<dbReference type="Gene3D" id="3.40.630.10">
    <property type="entry name" value="Zn peptidases"/>
    <property type="match status" value="1"/>
</dbReference>
<dbReference type="SUPFAM" id="SSF53187">
    <property type="entry name" value="Zn-dependent exopeptidases"/>
    <property type="match status" value="1"/>
</dbReference>
<accession>A0A4P6WTQ1</accession>
<comment type="cofactor">
    <cofactor evidence="3">
        <name>Mn(2+)</name>
        <dbReference type="ChEBI" id="CHEBI:29035"/>
    </cofactor>
    <text evidence="3">The Mn(2+) ion enhances activity.</text>
</comment>